<protein>
    <submittedName>
        <fullName evidence="1">Uncharacterized protein</fullName>
    </submittedName>
</protein>
<evidence type="ECO:0000313" key="1">
    <source>
        <dbReference type="EMBL" id="KAJ8635271.1"/>
    </source>
</evidence>
<name>A0ACC2LQH2_PERAE</name>
<evidence type="ECO:0000313" key="2">
    <source>
        <dbReference type="Proteomes" id="UP001234297"/>
    </source>
</evidence>
<proteinExistence type="predicted"/>
<sequence>MLSLQQRGVVGKQKSETTLFATTGGWNLGRAVKQGPNSSGKQAPTECKRAAVIAAFGHTGQGRGLQERCCFPALQLAWAACDRRSWFCKNRALFTGFSKRTPSSLVLISSNPIAMQELDPVSTLFYNKLRKLRPFLFVIAGVPPLVLLSSNPIAMEELDLVSNLFCNKLRRLRPFLFVIVGDGVSCKRCSGSLFWKSVHGNQLSLSEL</sequence>
<comment type="caution">
    <text evidence="1">The sequence shown here is derived from an EMBL/GenBank/DDBJ whole genome shotgun (WGS) entry which is preliminary data.</text>
</comment>
<keyword evidence="2" id="KW-1185">Reference proteome</keyword>
<dbReference type="Proteomes" id="UP001234297">
    <property type="component" value="Chromosome 3"/>
</dbReference>
<gene>
    <name evidence="1" type="ORF">MRB53_009538</name>
</gene>
<organism evidence="1 2">
    <name type="scientific">Persea americana</name>
    <name type="common">Avocado</name>
    <dbReference type="NCBI Taxonomy" id="3435"/>
    <lineage>
        <taxon>Eukaryota</taxon>
        <taxon>Viridiplantae</taxon>
        <taxon>Streptophyta</taxon>
        <taxon>Embryophyta</taxon>
        <taxon>Tracheophyta</taxon>
        <taxon>Spermatophyta</taxon>
        <taxon>Magnoliopsida</taxon>
        <taxon>Magnoliidae</taxon>
        <taxon>Laurales</taxon>
        <taxon>Lauraceae</taxon>
        <taxon>Persea</taxon>
    </lineage>
</organism>
<accession>A0ACC2LQH2</accession>
<reference evidence="1 2" key="1">
    <citation type="journal article" date="2022" name="Hortic Res">
        <title>A haplotype resolved chromosomal level avocado genome allows analysis of novel avocado genes.</title>
        <authorList>
            <person name="Nath O."/>
            <person name="Fletcher S.J."/>
            <person name="Hayward A."/>
            <person name="Shaw L.M."/>
            <person name="Masouleh A.K."/>
            <person name="Furtado A."/>
            <person name="Henry R.J."/>
            <person name="Mitter N."/>
        </authorList>
    </citation>
    <scope>NUCLEOTIDE SEQUENCE [LARGE SCALE GENOMIC DNA]</scope>
    <source>
        <strain evidence="2">cv. Hass</strain>
    </source>
</reference>
<dbReference type="EMBL" id="CM056811">
    <property type="protein sequence ID" value="KAJ8635271.1"/>
    <property type="molecule type" value="Genomic_DNA"/>
</dbReference>